<dbReference type="NCBIfam" id="TIGR00803">
    <property type="entry name" value="nst"/>
    <property type="match status" value="1"/>
</dbReference>
<evidence type="ECO:0000256" key="8">
    <source>
        <dbReference type="ARBA" id="ARBA00022824"/>
    </source>
</evidence>
<comment type="similarity">
    <text evidence="3 13">Belongs to the TPT transporter family. SLC35D subfamily.</text>
</comment>
<proteinExistence type="inferred from homology"/>
<keyword evidence="5 13" id="KW-0813">Transport</keyword>
<dbReference type="Pfam" id="PF08449">
    <property type="entry name" value="UAA"/>
    <property type="match status" value="1"/>
</dbReference>
<protein>
    <recommendedName>
        <fullName evidence="13">GDP-mannose transporter</fullName>
        <shortName evidence="13">GMT</shortName>
    </recommendedName>
</protein>
<dbReference type="Proteomes" id="UP000188318">
    <property type="component" value="Unassembled WGS sequence"/>
</dbReference>
<evidence type="ECO:0000256" key="6">
    <source>
        <dbReference type="ARBA" id="ARBA00022597"/>
    </source>
</evidence>
<evidence type="ECO:0000256" key="12">
    <source>
        <dbReference type="ARBA" id="ARBA00023329"/>
    </source>
</evidence>
<feature type="transmembrane region" description="Helical" evidence="13">
    <location>
        <begin position="236"/>
        <end position="254"/>
    </location>
</feature>
<feature type="transmembrane region" description="Helical" evidence="13">
    <location>
        <begin position="201"/>
        <end position="220"/>
    </location>
</feature>
<dbReference type="InterPro" id="IPR013657">
    <property type="entry name" value="SCL35B1-4/HUT1"/>
</dbReference>
<evidence type="ECO:0000256" key="14">
    <source>
        <dbReference type="SAM" id="MobiDB-lite"/>
    </source>
</evidence>
<evidence type="ECO:0000256" key="10">
    <source>
        <dbReference type="ARBA" id="ARBA00023034"/>
    </source>
</evidence>
<accession>A0A1R3RCQ4</accession>
<dbReference type="EMBL" id="KV907508">
    <property type="protein sequence ID" value="OOF92255.1"/>
    <property type="molecule type" value="Genomic_DNA"/>
</dbReference>
<feature type="transmembrane region" description="Helical" evidence="13">
    <location>
        <begin position="329"/>
        <end position="348"/>
    </location>
</feature>
<organism evidence="15 16">
    <name type="scientific">Aspergillus carbonarius (strain ITEM 5010)</name>
    <dbReference type="NCBI Taxonomy" id="602072"/>
    <lineage>
        <taxon>Eukaryota</taxon>
        <taxon>Fungi</taxon>
        <taxon>Dikarya</taxon>
        <taxon>Ascomycota</taxon>
        <taxon>Pezizomycotina</taxon>
        <taxon>Eurotiomycetes</taxon>
        <taxon>Eurotiomycetidae</taxon>
        <taxon>Eurotiales</taxon>
        <taxon>Aspergillaceae</taxon>
        <taxon>Aspergillus</taxon>
        <taxon>Aspergillus subgen. Circumdati</taxon>
    </lineage>
</organism>
<evidence type="ECO:0000256" key="11">
    <source>
        <dbReference type="ARBA" id="ARBA00023136"/>
    </source>
</evidence>
<feature type="transmembrane region" description="Helical" evidence="13">
    <location>
        <begin position="73"/>
        <end position="91"/>
    </location>
</feature>
<dbReference type="InterPro" id="IPR037185">
    <property type="entry name" value="EmrE-like"/>
</dbReference>
<keyword evidence="10 13" id="KW-0333">Golgi apparatus</keyword>
<comment type="function">
    <text evidence="1 13">Involved in the import of GDP-mannose from the cytoplasm into the Golgi lumen.</text>
</comment>
<dbReference type="InterPro" id="IPR050186">
    <property type="entry name" value="TPT_transporter"/>
</dbReference>
<keyword evidence="7 13" id="KW-0812">Transmembrane</keyword>
<evidence type="ECO:0000256" key="2">
    <source>
        <dbReference type="ARBA" id="ARBA00004439"/>
    </source>
</evidence>
<name>A0A1R3RCQ4_ASPC5</name>
<evidence type="ECO:0000256" key="13">
    <source>
        <dbReference type="RuleBase" id="RU367097"/>
    </source>
</evidence>
<dbReference type="STRING" id="602072.A0A1R3RCQ4"/>
<reference evidence="16" key="1">
    <citation type="journal article" date="2017" name="Genome Biol.">
        <title>Comparative genomics reveals high biological diversity and specific adaptations in the industrially and medically important fungal genus Aspergillus.</title>
        <authorList>
            <person name="de Vries R.P."/>
            <person name="Riley R."/>
            <person name="Wiebenga A."/>
            <person name="Aguilar-Osorio G."/>
            <person name="Amillis S."/>
            <person name="Uchima C.A."/>
            <person name="Anderluh G."/>
            <person name="Asadollahi M."/>
            <person name="Askin M."/>
            <person name="Barry K."/>
            <person name="Battaglia E."/>
            <person name="Bayram O."/>
            <person name="Benocci T."/>
            <person name="Braus-Stromeyer S.A."/>
            <person name="Caldana C."/>
            <person name="Canovas D."/>
            <person name="Cerqueira G.C."/>
            <person name="Chen F."/>
            <person name="Chen W."/>
            <person name="Choi C."/>
            <person name="Clum A."/>
            <person name="Dos Santos R.A."/>
            <person name="Damasio A.R."/>
            <person name="Diallinas G."/>
            <person name="Emri T."/>
            <person name="Fekete E."/>
            <person name="Flipphi M."/>
            <person name="Freyberg S."/>
            <person name="Gallo A."/>
            <person name="Gournas C."/>
            <person name="Habgood R."/>
            <person name="Hainaut M."/>
            <person name="Harispe M.L."/>
            <person name="Henrissat B."/>
            <person name="Hilden K.S."/>
            <person name="Hope R."/>
            <person name="Hossain A."/>
            <person name="Karabika E."/>
            <person name="Karaffa L."/>
            <person name="Karanyi Z."/>
            <person name="Krasevec N."/>
            <person name="Kuo A."/>
            <person name="Kusch H."/>
            <person name="LaButti K."/>
            <person name="Lagendijk E.L."/>
            <person name="Lapidus A."/>
            <person name="Levasseur A."/>
            <person name="Lindquist E."/>
            <person name="Lipzen A."/>
            <person name="Logrieco A.F."/>
            <person name="MacCabe A."/>
            <person name="Maekelae M.R."/>
            <person name="Malavazi I."/>
            <person name="Melin P."/>
            <person name="Meyer V."/>
            <person name="Mielnichuk N."/>
            <person name="Miskei M."/>
            <person name="Molnar A.P."/>
            <person name="Mule G."/>
            <person name="Ngan C.Y."/>
            <person name="Orejas M."/>
            <person name="Orosz E."/>
            <person name="Ouedraogo J.P."/>
            <person name="Overkamp K.M."/>
            <person name="Park H.-S."/>
            <person name="Perrone G."/>
            <person name="Piumi F."/>
            <person name="Punt P.J."/>
            <person name="Ram A.F."/>
            <person name="Ramon A."/>
            <person name="Rauscher S."/>
            <person name="Record E."/>
            <person name="Riano-Pachon D.M."/>
            <person name="Robert V."/>
            <person name="Roehrig J."/>
            <person name="Ruller R."/>
            <person name="Salamov A."/>
            <person name="Salih N.S."/>
            <person name="Samson R.A."/>
            <person name="Sandor E."/>
            <person name="Sanguinetti M."/>
            <person name="Schuetze T."/>
            <person name="Sepcic K."/>
            <person name="Shelest E."/>
            <person name="Sherlock G."/>
            <person name="Sophianopoulou V."/>
            <person name="Squina F.M."/>
            <person name="Sun H."/>
            <person name="Susca A."/>
            <person name="Todd R.B."/>
            <person name="Tsang A."/>
            <person name="Unkles S.E."/>
            <person name="van de Wiele N."/>
            <person name="van Rossen-Uffink D."/>
            <person name="Oliveira J.V."/>
            <person name="Vesth T.C."/>
            <person name="Visser J."/>
            <person name="Yu J.-H."/>
            <person name="Zhou M."/>
            <person name="Andersen M.R."/>
            <person name="Archer D.B."/>
            <person name="Baker S.E."/>
            <person name="Benoit I."/>
            <person name="Brakhage A.A."/>
            <person name="Braus G.H."/>
            <person name="Fischer R."/>
            <person name="Frisvad J.C."/>
            <person name="Goldman G.H."/>
            <person name="Houbraken J."/>
            <person name="Oakley B."/>
            <person name="Pocsi I."/>
            <person name="Scazzocchio C."/>
            <person name="Seiboth B."/>
            <person name="vanKuyk P.A."/>
            <person name="Wortman J."/>
            <person name="Dyer P.S."/>
            <person name="Grigoriev I.V."/>
        </authorList>
    </citation>
    <scope>NUCLEOTIDE SEQUENCE [LARGE SCALE GENOMIC DNA]</scope>
    <source>
        <strain evidence="16">ITEM 5010</strain>
    </source>
</reference>
<dbReference type="GO" id="GO:0000139">
    <property type="term" value="C:Golgi membrane"/>
    <property type="evidence" value="ECO:0007669"/>
    <property type="project" value="UniProtKB-SubCell"/>
</dbReference>
<feature type="region of interest" description="Disordered" evidence="14">
    <location>
        <begin position="358"/>
        <end position="381"/>
    </location>
</feature>
<evidence type="ECO:0000256" key="1">
    <source>
        <dbReference type="ARBA" id="ARBA00003420"/>
    </source>
</evidence>
<feature type="compositionally biased region" description="Polar residues" evidence="14">
    <location>
        <begin position="366"/>
        <end position="381"/>
    </location>
</feature>
<feature type="transmembrane region" description="Helical" evidence="13">
    <location>
        <begin position="153"/>
        <end position="181"/>
    </location>
</feature>
<evidence type="ECO:0000313" key="16">
    <source>
        <dbReference type="Proteomes" id="UP000188318"/>
    </source>
</evidence>
<dbReference type="GO" id="GO:0055085">
    <property type="term" value="P:transmembrane transport"/>
    <property type="evidence" value="ECO:0007669"/>
    <property type="project" value="InterPro"/>
</dbReference>
<dbReference type="PANTHER" id="PTHR11132">
    <property type="entry name" value="SOLUTE CARRIER FAMILY 35"/>
    <property type="match status" value="1"/>
</dbReference>
<sequence>MAEGKKTDDYTIQMDSIDQGNKGFEAPLPPQPRSPPSGSLSNNPILPVLAYCGSSILMTVMNKYVLSGTDFNLNFFLLCIQSLVCIIAIQTCKSCGLITYRDFSADEARKWFPITLLLIGMIYTGSKALQFLSIPVYTIFKNLTIILIAYGEVLWFGGSVSGLTLFSFGLMVMSSIIAAWADIKHAVESTGDATAKVSTLNAGYIWMLINCLCTSSYVLGMRKRIKLTNFKDFDTMFYNNLLSIPVLIVLSGVLEDWSSANVNRNFPPVDRNSIMFAMILSGLSSVFISYTSAWCVRVTSSTTYSMVGALNKLPIAISGLIFFDAPVTFPSVSAIVVGFVSGIVYAVAKIKQNAKPRTGVLPTANPPVSASSQSMRDSLRS</sequence>
<dbReference type="GO" id="GO:0030659">
    <property type="term" value="C:cytoplasmic vesicle membrane"/>
    <property type="evidence" value="ECO:0007669"/>
    <property type="project" value="UniProtKB-SubCell"/>
</dbReference>
<dbReference type="SUPFAM" id="SSF103481">
    <property type="entry name" value="Multidrug resistance efflux transporter EmrE"/>
    <property type="match status" value="1"/>
</dbReference>
<dbReference type="GO" id="GO:0005789">
    <property type="term" value="C:endoplasmic reticulum membrane"/>
    <property type="evidence" value="ECO:0007669"/>
    <property type="project" value="UniProtKB-SubCell"/>
</dbReference>
<dbReference type="AlphaFoldDB" id="A0A1R3RCQ4"/>
<evidence type="ECO:0000256" key="7">
    <source>
        <dbReference type="ARBA" id="ARBA00022692"/>
    </source>
</evidence>
<feature type="transmembrane region" description="Helical" evidence="13">
    <location>
        <begin position="303"/>
        <end position="323"/>
    </location>
</feature>
<keyword evidence="16" id="KW-1185">Reference proteome</keyword>
<gene>
    <name evidence="15" type="ORF">ASPCADRAFT_210674</name>
</gene>
<feature type="transmembrane region" description="Helical" evidence="13">
    <location>
        <begin position="111"/>
        <end position="132"/>
    </location>
</feature>
<feature type="transmembrane region" description="Helical" evidence="13">
    <location>
        <begin position="45"/>
        <end position="66"/>
    </location>
</feature>
<comment type="subunit">
    <text evidence="4 13">Homooligomer.</text>
</comment>
<keyword evidence="6 13" id="KW-0762">Sugar transport</keyword>
<keyword evidence="12 13" id="KW-0968">Cytoplasmic vesicle</keyword>
<feature type="transmembrane region" description="Helical" evidence="13">
    <location>
        <begin position="274"/>
        <end position="296"/>
    </location>
</feature>
<dbReference type="VEuPathDB" id="FungiDB:ASPCADRAFT_210674"/>
<comment type="subcellular location">
    <subcellularLocation>
        <location evidence="2 13">Cytoplasmic vesicle membrane</location>
        <topology evidence="2 13">Multi-pass membrane protein</topology>
    </subcellularLocation>
    <subcellularLocation>
        <location evidence="13">Golgi apparatus membrane</location>
        <topology evidence="13">Multi-pass membrane protein</topology>
    </subcellularLocation>
    <subcellularLocation>
        <location evidence="13">Endoplasmic reticulum membrane</location>
        <topology evidence="13">Multi-pass membrane protein</topology>
    </subcellularLocation>
</comment>
<evidence type="ECO:0000256" key="9">
    <source>
        <dbReference type="ARBA" id="ARBA00022989"/>
    </source>
</evidence>
<evidence type="ECO:0000256" key="4">
    <source>
        <dbReference type="ARBA" id="ARBA00011182"/>
    </source>
</evidence>
<evidence type="ECO:0000256" key="5">
    <source>
        <dbReference type="ARBA" id="ARBA00022448"/>
    </source>
</evidence>
<keyword evidence="9 13" id="KW-1133">Transmembrane helix</keyword>
<dbReference type="OrthoDB" id="417037at2759"/>
<keyword evidence="8 13" id="KW-0256">Endoplasmic reticulum</keyword>
<keyword evidence="11 13" id="KW-0472">Membrane</keyword>
<dbReference type="OMA" id="VWMLINC"/>
<evidence type="ECO:0000256" key="3">
    <source>
        <dbReference type="ARBA" id="ARBA00010425"/>
    </source>
</evidence>
<evidence type="ECO:0000313" key="15">
    <source>
        <dbReference type="EMBL" id="OOF92255.1"/>
    </source>
</evidence>